<dbReference type="AlphaFoldDB" id="A0A2Z6LQ87"/>
<evidence type="ECO:0000313" key="2">
    <source>
        <dbReference type="Proteomes" id="UP000242715"/>
    </source>
</evidence>
<gene>
    <name evidence="1" type="ORF">TSUD_201430</name>
</gene>
<keyword evidence="2" id="KW-1185">Reference proteome</keyword>
<organism evidence="1 2">
    <name type="scientific">Trifolium subterraneum</name>
    <name type="common">Subterranean clover</name>
    <dbReference type="NCBI Taxonomy" id="3900"/>
    <lineage>
        <taxon>Eukaryota</taxon>
        <taxon>Viridiplantae</taxon>
        <taxon>Streptophyta</taxon>
        <taxon>Embryophyta</taxon>
        <taxon>Tracheophyta</taxon>
        <taxon>Spermatophyta</taxon>
        <taxon>Magnoliopsida</taxon>
        <taxon>eudicotyledons</taxon>
        <taxon>Gunneridae</taxon>
        <taxon>Pentapetalae</taxon>
        <taxon>rosids</taxon>
        <taxon>fabids</taxon>
        <taxon>Fabales</taxon>
        <taxon>Fabaceae</taxon>
        <taxon>Papilionoideae</taxon>
        <taxon>50 kb inversion clade</taxon>
        <taxon>NPAAA clade</taxon>
        <taxon>Hologalegina</taxon>
        <taxon>IRL clade</taxon>
        <taxon>Trifolieae</taxon>
        <taxon>Trifolium</taxon>
    </lineage>
</organism>
<sequence>MGVQIEIGKVSIKPHSLELTSSQLMSSPIQISFLPSSPLTHFSKIPLRVGSSDVRCRQMQFRSDAVSKITFSRLRHPTHHVACFSSK</sequence>
<proteinExistence type="predicted"/>
<dbReference type="EMBL" id="DF973223">
    <property type="protein sequence ID" value="GAU20994.1"/>
    <property type="molecule type" value="Genomic_DNA"/>
</dbReference>
<reference evidence="2" key="1">
    <citation type="journal article" date="2017" name="Front. Plant Sci.">
        <title>Climate Clever Clovers: New Paradigm to Reduce the Environmental Footprint of Ruminants by Breeding Low Methanogenic Forages Utilizing Haplotype Variation.</title>
        <authorList>
            <person name="Kaur P."/>
            <person name="Appels R."/>
            <person name="Bayer P.E."/>
            <person name="Keeble-Gagnere G."/>
            <person name="Wang J."/>
            <person name="Hirakawa H."/>
            <person name="Shirasawa K."/>
            <person name="Vercoe P."/>
            <person name="Stefanova K."/>
            <person name="Durmic Z."/>
            <person name="Nichols P."/>
            <person name="Revell C."/>
            <person name="Isobe S.N."/>
            <person name="Edwards D."/>
            <person name="Erskine W."/>
        </authorList>
    </citation>
    <scope>NUCLEOTIDE SEQUENCE [LARGE SCALE GENOMIC DNA]</scope>
    <source>
        <strain evidence="2">cv. Daliak</strain>
    </source>
</reference>
<name>A0A2Z6LQ87_TRISU</name>
<accession>A0A2Z6LQ87</accession>
<protein>
    <submittedName>
        <fullName evidence="1">Uncharacterized protein</fullName>
    </submittedName>
</protein>
<dbReference type="Proteomes" id="UP000242715">
    <property type="component" value="Unassembled WGS sequence"/>
</dbReference>
<evidence type="ECO:0000313" key="1">
    <source>
        <dbReference type="EMBL" id="GAU20994.1"/>
    </source>
</evidence>